<dbReference type="InParanoid" id="A0A165D828"/>
<dbReference type="STRING" id="1314785.A0A165D828"/>
<keyword evidence="2" id="KW-1185">Reference proteome</keyword>
<protein>
    <submittedName>
        <fullName evidence="1">Uncharacterized protein</fullName>
    </submittedName>
</protein>
<gene>
    <name evidence="1" type="ORF">LAESUDRAFT_658094</name>
</gene>
<dbReference type="GeneID" id="63821761"/>
<sequence>SEMQGMLIEALASSRASSLPASSLYNSLVAARPTLKEAPSTRRDGPMDKKEWMSKIEDVLEAGRLSCGVFEKVESRGKDTADHTLEAQWFYVPENDEDQERAMLIRSMMPRPAKRTETKKSKQYYWRPLGKISRWDPEDDL</sequence>
<dbReference type="RefSeq" id="XP_040762038.1">
    <property type="nucleotide sequence ID" value="XM_040904731.1"/>
</dbReference>
<evidence type="ECO:0000313" key="2">
    <source>
        <dbReference type="Proteomes" id="UP000076871"/>
    </source>
</evidence>
<accession>A0A165D828</accession>
<dbReference type="OrthoDB" id="5348546at2759"/>
<reference evidence="1 2" key="1">
    <citation type="journal article" date="2016" name="Mol. Biol. Evol.">
        <title>Comparative Genomics of Early-Diverging Mushroom-Forming Fungi Provides Insights into the Origins of Lignocellulose Decay Capabilities.</title>
        <authorList>
            <person name="Nagy L.G."/>
            <person name="Riley R."/>
            <person name="Tritt A."/>
            <person name="Adam C."/>
            <person name="Daum C."/>
            <person name="Floudas D."/>
            <person name="Sun H."/>
            <person name="Yadav J.S."/>
            <person name="Pangilinan J."/>
            <person name="Larsson K.H."/>
            <person name="Matsuura K."/>
            <person name="Barry K."/>
            <person name="Labutti K."/>
            <person name="Kuo R."/>
            <person name="Ohm R.A."/>
            <person name="Bhattacharya S.S."/>
            <person name="Shirouzu T."/>
            <person name="Yoshinaga Y."/>
            <person name="Martin F.M."/>
            <person name="Grigoriev I.V."/>
            <person name="Hibbett D.S."/>
        </authorList>
    </citation>
    <scope>NUCLEOTIDE SEQUENCE [LARGE SCALE GENOMIC DNA]</scope>
    <source>
        <strain evidence="1 2">93-53</strain>
    </source>
</reference>
<dbReference type="Proteomes" id="UP000076871">
    <property type="component" value="Unassembled WGS sequence"/>
</dbReference>
<dbReference type="AlphaFoldDB" id="A0A165D828"/>
<name>A0A165D828_9APHY</name>
<dbReference type="EMBL" id="KV427637">
    <property type="protein sequence ID" value="KZT04298.1"/>
    <property type="molecule type" value="Genomic_DNA"/>
</dbReference>
<proteinExistence type="predicted"/>
<evidence type="ECO:0000313" key="1">
    <source>
        <dbReference type="EMBL" id="KZT04298.1"/>
    </source>
</evidence>
<feature type="non-terminal residue" evidence="1">
    <location>
        <position position="1"/>
    </location>
</feature>
<organism evidence="1 2">
    <name type="scientific">Laetiporus sulphureus 93-53</name>
    <dbReference type="NCBI Taxonomy" id="1314785"/>
    <lineage>
        <taxon>Eukaryota</taxon>
        <taxon>Fungi</taxon>
        <taxon>Dikarya</taxon>
        <taxon>Basidiomycota</taxon>
        <taxon>Agaricomycotina</taxon>
        <taxon>Agaricomycetes</taxon>
        <taxon>Polyporales</taxon>
        <taxon>Laetiporus</taxon>
    </lineage>
</organism>